<evidence type="ECO:0000256" key="1">
    <source>
        <dbReference type="SAM" id="MobiDB-lite"/>
    </source>
</evidence>
<evidence type="ECO:0000313" key="3">
    <source>
        <dbReference type="Proteomes" id="UP000319986"/>
    </source>
</evidence>
<dbReference type="EMBL" id="BJNT01000015">
    <property type="protein sequence ID" value="GEC86696.1"/>
    <property type="molecule type" value="Genomic_DNA"/>
</dbReference>
<protein>
    <submittedName>
        <fullName evidence="2">Uncharacterized protein</fullName>
    </submittedName>
</protein>
<comment type="caution">
    <text evidence="2">The sequence shown here is derived from an EMBL/GenBank/DDBJ whole genome shotgun (WGS) entry which is preliminary data.</text>
</comment>
<gene>
    <name evidence="2" type="ORF">CVA01_20100</name>
</gene>
<organism evidence="2 3">
    <name type="scientific">Corynebacterium variabile</name>
    <dbReference type="NCBI Taxonomy" id="1727"/>
    <lineage>
        <taxon>Bacteria</taxon>
        <taxon>Bacillati</taxon>
        <taxon>Actinomycetota</taxon>
        <taxon>Actinomycetes</taxon>
        <taxon>Mycobacteriales</taxon>
        <taxon>Corynebacteriaceae</taxon>
        <taxon>Corynebacterium</taxon>
    </lineage>
</organism>
<accession>A0A4Y4C3J2</accession>
<dbReference type="AlphaFoldDB" id="A0A4Y4C3J2"/>
<reference evidence="2 3" key="1">
    <citation type="submission" date="2019-06" db="EMBL/GenBank/DDBJ databases">
        <title>Whole genome shotgun sequence of Corynebacterium variabile NBRC 15286.</title>
        <authorList>
            <person name="Hosoyama A."/>
            <person name="Uohara A."/>
            <person name="Ohji S."/>
            <person name="Ichikawa N."/>
        </authorList>
    </citation>
    <scope>NUCLEOTIDE SEQUENCE [LARGE SCALE GENOMIC DNA]</scope>
    <source>
        <strain evidence="2 3">NBRC 15286</strain>
    </source>
</reference>
<proteinExistence type="predicted"/>
<sequence length="124" mass="12165">MGGGGGDGLQTRTTTAVELHAGDGVAEAGVEGDDAAQGGSSTRGGRLAEDDVVDVLRGDAGAFDDRLDDGGRQILDGDAGEYAAVGADRGAQRGAQDDVRVGGGGNAGVGYRGAFLVGDQWVSA</sequence>
<feature type="compositionally biased region" description="Low complexity" evidence="1">
    <location>
        <begin position="22"/>
        <end position="39"/>
    </location>
</feature>
<name>A0A4Y4C3J2_9CORY</name>
<feature type="region of interest" description="Disordered" evidence="1">
    <location>
        <begin position="1"/>
        <end position="47"/>
    </location>
</feature>
<dbReference type="Proteomes" id="UP000319986">
    <property type="component" value="Unassembled WGS sequence"/>
</dbReference>
<evidence type="ECO:0000313" key="2">
    <source>
        <dbReference type="EMBL" id="GEC86696.1"/>
    </source>
</evidence>